<keyword evidence="2" id="KW-0943">RNA-mediated gene silencing</keyword>
<feature type="domain" description="Zinc finger-XS" evidence="6">
    <location>
        <begin position="73"/>
        <end position="116"/>
    </location>
</feature>
<dbReference type="EMBL" id="CM029046">
    <property type="protein sequence ID" value="KAG2587009.1"/>
    <property type="molecule type" value="Genomic_DNA"/>
</dbReference>
<evidence type="ECO:0000313" key="7">
    <source>
        <dbReference type="EMBL" id="KAG2587010.1"/>
    </source>
</evidence>
<evidence type="ECO:0000313" key="8">
    <source>
        <dbReference type="Proteomes" id="UP000823388"/>
    </source>
</evidence>
<feature type="region of interest" description="Disordered" evidence="3">
    <location>
        <begin position="144"/>
        <end position="166"/>
    </location>
</feature>
<dbReference type="EMBL" id="CM029046">
    <property type="protein sequence ID" value="KAG2587008.1"/>
    <property type="molecule type" value="Genomic_DNA"/>
</dbReference>
<dbReference type="Gene3D" id="3.30.70.2890">
    <property type="entry name" value="XS domain"/>
    <property type="match status" value="1"/>
</dbReference>
<dbReference type="EMBL" id="CM029046">
    <property type="protein sequence ID" value="KAG2587010.1"/>
    <property type="molecule type" value="Genomic_DNA"/>
</dbReference>
<dbReference type="Proteomes" id="UP000823388">
    <property type="component" value="Chromosome 5N"/>
</dbReference>
<keyword evidence="1" id="KW-0175">Coiled coil</keyword>
<reference evidence="7" key="1">
    <citation type="submission" date="2020-05" db="EMBL/GenBank/DDBJ databases">
        <title>WGS assembly of Panicum virgatum.</title>
        <authorList>
            <person name="Lovell J.T."/>
            <person name="Jenkins J."/>
            <person name="Shu S."/>
            <person name="Juenger T.E."/>
            <person name="Schmutz J."/>
        </authorList>
    </citation>
    <scope>NUCLEOTIDE SEQUENCE</scope>
    <source>
        <strain evidence="7">AP13</strain>
    </source>
</reference>
<evidence type="ECO:0000259" key="5">
    <source>
        <dbReference type="Pfam" id="PF03469"/>
    </source>
</evidence>
<dbReference type="Pfam" id="PF03468">
    <property type="entry name" value="XS"/>
    <property type="match status" value="1"/>
</dbReference>
<feature type="region of interest" description="Disordered" evidence="3">
    <location>
        <begin position="1"/>
        <end position="62"/>
    </location>
</feature>
<dbReference type="GO" id="GO:0080188">
    <property type="term" value="P:gene silencing by siRNA-directed DNA methylation"/>
    <property type="evidence" value="ECO:0007669"/>
    <property type="project" value="InterPro"/>
</dbReference>
<dbReference type="InterPro" id="IPR045177">
    <property type="entry name" value="FDM1-5/IDN2"/>
</dbReference>
<feature type="domain" description="XS" evidence="4">
    <location>
        <begin position="180"/>
        <end position="293"/>
    </location>
</feature>
<accession>A0A8T0RP61</accession>
<evidence type="ECO:0000256" key="2">
    <source>
        <dbReference type="ARBA" id="ARBA00023158"/>
    </source>
</evidence>
<comment type="caution">
    <text evidence="7">The sequence shown here is derived from an EMBL/GenBank/DDBJ whole genome shotgun (WGS) entry which is preliminary data.</text>
</comment>
<feature type="compositionally biased region" description="Acidic residues" evidence="3">
    <location>
        <begin position="32"/>
        <end position="51"/>
    </location>
</feature>
<dbReference type="Pfam" id="PF03469">
    <property type="entry name" value="XH"/>
    <property type="match status" value="1"/>
</dbReference>
<name>A0A8T0RP61_PANVG</name>
<organism evidence="7 8">
    <name type="scientific">Panicum virgatum</name>
    <name type="common">Blackwell switchgrass</name>
    <dbReference type="NCBI Taxonomy" id="38727"/>
    <lineage>
        <taxon>Eukaryota</taxon>
        <taxon>Viridiplantae</taxon>
        <taxon>Streptophyta</taxon>
        <taxon>Embryophyta</taxon>
        <taxon>Tracheophyta</taxon>
        <taxon>Spermatophyta</taxon>
        <taxon>Magnoliopsida</taxon>
        <taxon>Liliopsida</taxon>
        <taxon>Poales</taxon>
        <taxon>Poaceae</taxon>
        <taxon>PACMAD clade</taxon>
        <taxon>Panicoideae</taxon>
        <taxon>Panicodae</taxon>
        <taxon>Paniceae</taxon>
        <taxon>Panicinae</taxon>
        <taxon>Panicum</taxon>
        <taxon>Panicum sect. Hiantes</taxon>
    </lineage>
</organism>
<gene>
    <name evidence="7" type="ORF">PVAP13_5NG090100</name>
</gene>
<protein>
    <submittedName>
        <fullName evidence="7">Uncharacterized protein</fullName>
    </submittedName>
</protein>
<dbReference type="PANTHER" id="PTHR21596:SF51">
    <property type="entry name" value="OS01G0147700 PROTEIN"/>
    <property type="match status" value="1"/>
</dbReference>
<dbReference type="InterPro" id="IPR005381">
    <property type="entry name" value="Znf-XS_domain"/>
</dbReference>
<evidence type="ECO:0000256" key="3">
    <source>
        <dbReference type="SAM" id="MobiDB-lite"/>
    </source>
</evidence>
<dbReference type="InterPro" id="IPR005380">
    <property type="entry name" value="XS_domain"/>
</dbReference>
<feature type="domain" description="Factor of DNA methylation 1-5/IDN2" evidence="5">
    <location>
        <begin position="569"/>
        <end position="698"/>
    </location>
</feature>
<dbReference type="PANTHER" id="PTHR21596">
    <property type="entry name" value="RIBONUCLEASE P SUBUNIT P38"/>
    <property type="match status" value="1"/>
</dbReference>
<dbReference type="AlphaFoldDB" id="A0A8T0RP61"/>
<keyword evidence="8" id="KW-1185">Reference proteome</keyword>
<feature type="compositionally biased region" description="Basic and acidic residues" evidence="3">
    <location>
        <begin position="411"/>
        <end position="436"/>
    </location>
</feature>
<evidence type="ECO:0000256" key="1">
    <source>
        <dbReference type="ARBA" id="ARBA00023054"/>
    </source>
</evidence>
<dbReference type="OrthoDB" id="1892195at2759"/>
<feature type="region of interest" description="Disordered" evidence="3">
    <location>
        <begin position="411"/>
        <end position="440"/>
    </location>
</feature>
<sequence>MDLDMDDYIDPYEEAEAEAAAEAAGIAGPNAEDSDGDSDEDDSDAESDYEEQSFSLLTSGKHRVRNPDGTFRCPFCPGKKKQGYKIKDLLQHADGIGVSSKHRRHGRERASHRAFARFVRTDPSFAGDLVGITGILGAIKPAPANSNGSGSATGEAKANAAPARSSSVPAENGVLPLEVEKYAWPWACVLAAGAGFNAKEFSGRIAMFSFVEVVPLFLDGMDAIETFAIVRFTNDWSGFNDALTLENHFSVNKLGKKEFETRSSGMGAAEWEGGEGEGEVKVYGWVAREGDYNGGTVAGRFLRKHTILKTIDEVSKTESDKSGEMVARLASQIEEKNRFLHDLETKKNATELSISRLEEDNRKLHEAYNEEMRNLHRRARENALRIFQENENLRQELDNKRRELNSRAKQLEKLSAENANDRKTLDDERQKAKDDNSELELASIEQQRADEDVLKLLDDQKREKEDVFARMLQLEKELLEKQQLELEVARLNGTLQVMKHLEGDDDGDIHEKMEKLSERLEHEKKRLEDLSGYLVRKERESNDELQQARKELIKGLEEELNGQTAIGIKRMGELDEKPFYNACKRKYGNDDYQTKAAELLSSWQEELKKPSWHPFKVVHDNGEDKEVLDHDDAKLKYLWIEYGDDVCNAVKTALMEINEYNPSGRYVVPELWNFSKGRKATMKEVLKYLFRQMETTTKRRRG</sequence>
<evidence type="ECO:0000259" key="4">
    <source>
        <dbReference type="Pfam" id="PF03468"/>
    </source>
</evidence>
<proteinExistence type="predicted"/>
<dbReference type="InterPro" id="IPR038588">
    <property type="entry name" value="XS_domain_sf"/>
</dbReference>
<dbReference type="InterPro" id="IPR005379">
    <property type="entry name" value="FDM1-5/IDN2_XH"/>
</dbReference>
<feature type="compositionally biased region" description="Acidic residues" evidence="3">
    <location>
        <begin position="1"/>
        <end position="19"/>
    </location>
</feature>
<evidence type="ECO:0000259" key="6">
    <source>
        <dbReference type="Pfam" id="PF03470"/>
    </source>
</evidence>
<dbReference type="Pfam" id="PF03470">
    <property type="entry name" value="zf-XS"/>
    <property type="match status" value="1"/>
</dbReference>